<gene>
    <name evidence="2" type="ORF">EJ03DRAFT_349777</name>
</gene>
<feature type="region of interest" description="Disordered" evidence="1">
    <location>
        <begin position="54"/>
        <end position="76"/>
    </location>
</feature>
<evidence type="ECO:0000313" key="2">
    <source>
        <dbReference type="EMBL" id="KAF2771377.1"/>
    </source>
</evidence>
<protein>
    <submittedName>
        <fullName evidence="2">Uncharacterized protein</fullName>
    </submittedName>
</protein>
<keyword evidence="3" id="KW-1185">Reference proteome</keyword>
<reference evidence="2" key="1">
    <citation type="journal article" date="2020" name="Stud. Mycol.">
        <title>101 Dothideomycetes genomes: a test case for predicting lifestyles and emergence of pathogens.</title>
        <authorList>
            <person name="Haridas S."/>
            <person name="Albert R."/>
            <person name="Binder M."/>
            <person name="Bloem J."/>
            <person name="Labutti K."/>
            <person name="Salamov A."/>
            <person name="Andreopoulos B."/>
            <person name="Baker S."/>
            <person name="Barry K."/>
            <person name="Bills G."/>
            <person name="Bluhm B."/>
            <person name="Cannon C."/>
            <person name="Castanera R."/>
            <person name="Culley D."/>
            <person name="Daum C."/>
            <person name="Ezra D."/>
            <person name="Gonzalez J."/>
            <person name="Henrissat B."/>
            <person name="Kuo A."/>
            <person name="Liang C."/>
            <person name="Lipzen A."/>
            <person name="Lutzoni F."/>
            <person name="Magnuson J."/>
            <person name="Mondo S."/>
            <person name="Nolan M."/>
            <person name="Ohm R."/>
            <person name="Pangilinan J."/>
            <person name="Park H.-J."/>
            <person name="Ramirez L."/>
            <person name="Alfaro M."/>
            <person name="Sun H."/>
            <person name="Tritt A."/>
            <person name="Yoshinaga Y."/>
            <person name="Zwiers L.-H."/>
            <person name="Turgeon B."/>
            <person name="Goodwin S."/>
            <person name="Spatafora J."/>
            <person name="Crous P."/>
            <person name="Grigoriev I."/>
        </authorList>
    </citation>
    <scope>NUCLEOTIDE SEQUENCE</scope>
    <source>
        <strain evidence="2">CBS 116005</strain>
    </source>
</reference>
<dbReference type="Proteomes" id="UP000799436">
    <property type="component" value="Unassembled WGS sequence"/>
</dbReference>
<proteinExistence type="predicted"/>
<evidence type="ECO:0000256" key="1">
    <source>
        <dbReference type="SAM" id="MobiDB-lite"/>
    </source>
</evidence>
<dbReference type="AlphaFoldDB" id="A0A6G1LER4"/>
<name>A0A6G1LER4_9PEZI</name>
<dbReference type="EMBL" id="ML995820">
    <property type="protein sequence ID" value="KAF2771377.1"/>
    <property type="molecule type" value="Genomic_DNA"/>
</dbReference>
<evidence type="ECO:0000313" key="3">
    <source>
        <dbReference type="Proteomes" id="UP000799436"/>
    </source>
</evidence>
<accession>A0A6G1LER4</accession>
<sequence length="182" mass="20751">MRAQIKYIENKYTDKGQVYSAGTVEEDMPEQVNWWRKFAICLLNSVTAFKSSEEKPKSRRSILNGNSDDDGDKNEERINLVPQKQLEFEPLDDTACVLANATVRGFSFAEKIWFDFFVDKLARSGKHQRQAGQSRPEEVNSTPKKFEADLDLRKDIFKGVNGRQVVNGTEVLTITKQTNVNA</sequence>
<organism evidence="2 3">
    <name type="scientific">Teratosphaeria nubilosa</name>
    <dbReference type="NCBI Taxonomy" id="161662"/>
    <lineage>
        <taxon>Eukaryota</taxon>
        <taxon>Fungi</taxon>
        <taxon>Dikarya</taxon>
        <taxon>Ascomycota</taxon>
        <taxon>Pezizomycotina</taxon>
        <taxon>Dothideomycetes</taxon>
        <taxon>Dothideomycetidae</taxon>
        <taxon>Mycosphaerellales</taxon>
        <taxon>Teratosphaeriaceae</taxon>
        <taxon>Teratosphaeria</taxon>
    </lineage>
</organism>